<gene>
    <name evidence="14" type="ORF">SI7747_16018541</name>
</gene>
<feature type="transmembrane region" description="Helical" evidence="11">
    <location>
        <begin position="740"/>
        <end position="763"/>
    </location>
</feature>
<keyword evidence="4" id="KW-0433">Leucine-rich repeat</keyword>
<dbReference type="SMART" id="SM00369">
    <property type="entry name" value="LRR_TYP"/>
    <property type="match status" value="5"/>
</dbReference>
<evidence type="ECO:0000313" key="14">
    <source>
        <dbReference type="EMBL" id="CAA2632994.1"/>
    </source>
</evidence>
<feature type="domain" description="Leucine-rich repeat-containing N-terminal plant-type" evidence="13">
    <location>
        <begin position="40"/>
        <end position="86"/>
    </location>
</feature>
<evidence type="ECO:0000256" key="8">
    <source>
        <dbReference type="ARBA" id="ARBA00022989"/>
    </source>
</evidence>
<dbReference type="Pfam" id="PF13855">
    <property type="entry name" value="LRR_8"/>
    <property type="match status" value="2"/>
</dbReference>
<evidence type="ECO:0000256" key="10">
    <source>
        <dbReference type="ARBA" id="ARBA00023180"/>
    </source>
</evidence>
<evidence type="ECO:0000256" key="11">
    <source>
        <dbReference type="SAM" id="Phobius"/>
    </source>
</evidence>
<name>A0A7I8JPT2_SPIIN</name>
<dbReference type="GO" id="GO:0005886">
    <property type="term" value="C:plasma membrane"/>
    <property type="evidence" value="ECO:0007669"/>
    <property type="project" value="UniProtKB-SubCell"/>
</dbReference>
<comment type="subcellular location">
    <subcellularLocation>
        <location evidence="1">Cell membrane</location>
        <topology evidence="1">Single-pass type I membrane protein</topology>
    </subcellularLocation>
</comment>
<evidence type="ECO:0000259" key="13">
    <source>
        <dbReference type="Pfam" id="PF08263"/>
    </source>
</evidence>
<evidence type="ECO:0000256" key="2">
    <source>
        <dbReference type="ARBA" id="ARBA00009592"/>
    </source>
</evidence>
<keyword evidence="3" id="KW-1003">Cell membrane</keyword>
<evidence type="ECO:0000256" key="3">
    <source>
        <dbReference type="ARBA" id="ARBA00022475"/>
    </source>
</evidence>
<evidence type="ECO:0000256" key="1">
    <source>
        <dbReference type="ARBA" id="ARBA00004251"/>
    </source>
</evidence>
<evidence type="ECO:0000256" key="7">
    <source>
        <dbReference type="ARBA" id="ARBA00022737"/>
    </source>
</evidence>
<dbReference type="InterPro" id="IPR003591">
    <property type="entry name" value="Leu-rich_rpt_typical-subtyp"/>
</dbReference>
<dbReference type="InterPro" id="IPR001611">
    <property type="entry name" value="Leu-rich_rpt"/>
</dbReference>
<protein>
    <recommendedName>
        <fullName evidence="13">Leucine-rich repeat-containing N-terminal plant-type domain-containing protein</fullName>
    </recommendedName>
</protein>
<organism evidence="14">
    <name type="scientific">Spirodela intermedia</name>
    <name type="common">Intermediate duckweed</name>
    <dbReference type="NCBI Taxonomy" id="51605"/>
    <lineage>
        <taxon>Eukaryota</taxon>
        <taxon>Viridiplantae</taxon>
        <taxon>Streptophyta</taxon>
        <taxon>Embryophyta</taxon>
        <taxon>Tracheophyta</taxon>
        <taxon>Spermatophyta</taxon>
        <taxon>Magnoliopsida</taxon>
        <taxon>Liliopsida</taxon>
        <taxon>Araceae</taxon>
        <taxon>Lemnoideae</taxon>
        <taxon>Spirodela</taxon>
    </lineage>
</organism>
<dbReference type="SUPFAM" id="SSF52047">
    <property type="entry name" value="RNI-like"/>
    <property type="match status" value="1"/>
</dbReference>
<evidence type="ECO:0000256" key="5">
    <source>
        <dbReference type="ARBA" id="ARBA00022692"/>
    </source>
</evidence>
<evidence type="ECO:0000313" key="15">
    <source>
        <dbReference type="Proteomes" id="UP001189122"/>
    </source>
</evidence>
<dbReference type="Pfam" id="PF00560">
    <property type="entry name" value="LRR_1"/>
    <property type="match status" value="2"/>
</dbReference>
<feature type="chain" id="PRO_5029564915" description="Leucine-rich repeat-containing N-terminal plant-type domain-containing protein" evidence="12">
    <location>
        <begin position="34"/>
        <end position="778"/>
    </location>
</feature>
<feature type="signal peptide" evidence="12">
    <location>
        <begin position="1"/>
        <end position="33"/>
    </location>
</feature>
<keyword evidence="7" id="KW-0677">Repeat</keyword>
<dbReference type="EMBL" id="LR743603">
    <property type="protein sequence ID" value="CAA2632994.1"/>
    <property type="molecule type" value="Genomic_DNA"/>
</dbReference>
<keyword evidence="5 11" id="KW-0812">Transmembrane</keyword>
<dbReference type="AlphaFoldDB" id="A0A7I8JPT2"/>
<keyword evidence="9 11" id="KW-0472">Membrane</keyword>
<dbReference type="InterPro" id="IPR032675">
    <property type="entry name" value="LRR_dom_sf"/>
</dbReference>
<dbReference type="Proteomes" id="UP001189122">
    <property type="component" value="Unassembled WGS sequence"/>
</dbReference>
<reference evidence="14 15" key="1">
    <citation type="submission" date="2019-12" db="EMBL/GenBank/DDBJ databases">
        <authorList>
            <person name="Scholz U."/>
            <person name="Mascher M."/>
            <person name="Fiebig A."/>
        </authorList>
    </citation>
    <scope>NUCLEOTIDE SEQUENCE</scope>
</reference>
<keyword evidence="6 12" id="KW-0732">Signal</keyword>
<accession>A0A7I8JPT2</accession>
<evidence type="ECO:0000256" key="4">
    <source>
        <dbReference type="ARBA" id="ARBA00022614"/>
    </source>
</evidence>
<dbReference type="Pfam" id="PF08263">
    <property type="entry name" value="LRRNT_2"/>
    <property type="match status" value="1"/>
</dbReference>
<dbReference type="InterPro" id="IPR013210">
    <property type="entry name" value="LRR_N_plant-typ"/>
</dbReference>
<dbReference type="Pfam" id="PF13516">
    <property type="entry name" value="LRR_6"/>
    <property type="match status" value="1"/>
</dbReference>
<dbReference type="Gene3D" id="3.80.10.10">
    <property type="entry name" value="Ribonuclease Inhibitor"/>
    <property type="match status" value="3"/>
</dbReference>
<dbReference type="PRINTS" id="PR00019">
    <property type="entry name" value="LEURICHRPT"/>
</dbReference>
<dbReference type="FunFam" id="3.80.10.10:FF:000383">
    <property type="entry name" value="Leucine-rich repeat receptor protein kinase EMS1"/>
    <property type="match status" value="1"/>
</dbReference>
<keyword evidence="10" id="KW-0325">Glycoprotein</keyword>
<dbReference type="PANTHER" id="PTHR48063:SF98">
    <property type="entry name" value="LRR RECEPTOR-LIKE SERINE_THREONINE-PROTEIN KINASE FLS2"/>
    <property type="match status" value="1"/>
</dbReference>
<proteinExistence type="inferred from homology"/>
<keyword evidence="15" id="KW-1185">Reference proteome</keyword>
<dbReference type="SUPFAM" id="SSF52058">
    <property type="entry name" value="L domain-like"/>
    <property type="match status" value="1"/>
</dbReference>
<comment type="similarity">
    <text evidence="2">Belongs to the RLP family.</text>
</comment>
<dbReference type="PANTHER" id="PTHR48063">
    <property type="entry name" value="LRR RECEPTOR-LIKE KINASE"/>
    <property type="match status" value="1"/>
</dbReference>
<evidence type="ECO:0000256" key="6">
    <source>
        <dbReference type="ARBA" id="ARBA00022729"/>
    </source>
</evidence>
<dbReference type="InterPro" id="IPR046956">
    <property type="entry name" value="RLP23-like"/>
</dbReference>
<dbReference type="EMBL" id="CACRZD030000016">
    <property type="protein sequence ID" value="CAA6672130.1"/>
    <property type="molecule type" value="Genomic_DNA"/>
</dbReference>
<keyword evidence="8 11" id="KW-1133">Transmembrane helix</keyword>
<evidence type="ECO:0000256" key="9">
    <source>
        <dbReference type="ARBA" id="ARBA00023136"/>
    </source>
</evidence>
<evidence type="ECO:0000256" key="12">
    <source>
        <dbReference type="SAM" id="SignalP"/>
    </source>
</evidence>
<sequence>MISSPAGGARTLRYIVPGRLILVLVIIASSGRGWEVMCCHDEERKALLEIKTSINFPNKGLALPDWGNSTTEVGEDCCQWPGITCDFNTGHVVEIDLYSERSSAKETWSPNLTMLAELGQLKKLNLGLNKMNGGIPEGSYLQLEEPEASRPFLEHIEWSIPSCLCSLRSLTELDLSYNELQGDIPSCFGSFQSLAILNLFSNQFEGNYSSSMCSIESLTELHLSYDACPGNIPACLGNLQKLKYLQLGNRLNGSIPSSMFHNLTELTTLQINSDQLEGTLKFSVFANLSKLKEVDISSGRGLEIDTEAPISWHPSFQLSDLSIRDCVVNKRSNKRLPTFLWTQKTLETLILMGTSITDTLPIGLFCNSSLSSLDLRSNNISGLFVLPCHNASKNAFEINLSDNHLYGPLPKSIGLFFPKLNIFRIARNELEGPIPSSLTDRELNLLDLSDNHFSGKLPLGFTRNQTILSYVNVSYNQLQGELLPADAYMPLLQLANSSLLFIIDAGYNHFIENFSQALPLLPYMIVLSLPENRVQGYIPRTLCQMRYLRSLDLSGNNLSGVIPPCLHNISSWTSNIPRDSPIWIDSGPADPTVLLTSKNLARPFKADILYRMTLLDISLNKIHGVIPGEIGKLKGLRSLNLSNNQIQGFIPVSIADMNILESLDLSRNRLSGIIPEGMVHLNSLATLSLAFNNLSGIIPNRNPGLCGIPVEKSCSSNNDGSNVTTDIGKNEENSKSLEDILFYSFCIVTFNLGFWGFLAGIFFNFGWRMMYFKIIDEL</sequence>